<reference evidence="4 5" key="1">
    <citation type="submission" date="2020-04" db="EMBL/GenBank/DDBJ databases">
        <title>Genome sequencing of novel species.</title>
        <authorList>
            <person name="Heo J."/>
            <person name="Kim S.-J."/>
            <person name="Kim J.-S."/>
            <person name="Hong S.-B."/>
            <person name="Kwon S.-W."/>
        </authorList>
    </citation>
    <scope>NUCLEOTIDE SEQUENCE [LARGE SCALE GENOMIC DNA]</scope>
    <source>
        <strain evidence="4 5">F39-2</strain>
    </source>
</reference>
<keyword evidence="5" id="KW-1185">Reference proteome</keyword>
<evidence type="ECO:0000259" key="3">
    <source>
        <dbReference type="Pfam" id="PF06414"/>
    </source>
</evidence>
<dbReference type="Pfam" id="PF06414">
    <property type="entry name" value="Zeta_toxin"/>
    <property type="match status" value="1"/>
</dbReference>
<dbReference type="Proteomes" id="UP000503278">
    <property type="component" value="Chromosome"/>
</dbReference>
<proteinExistence type="predicted"/>
<dbReference type="InterPro" id="IPR010488">
    <property type="entry name" value="Zeta_toxin_domain"/>
</dbReference>
<keyword evidence="1" id="KW-0547">Nucleotide-binding</keyword>
<feature type="domain" description="Zeta toxin" evidence="3">
    <location>
        <begin position="5"/>
        <end position="152"/>
    </location>
</feature>
<evidence type="ECO:0000313" key="5">
    <source>
        <dbReference type="Proteomes" id="UP000503278"/>
    </source>
</evidence>
<dbReference type="AlphaFoldDB" id="A0A7L5E9Y5"/>
<gene>
    <name evidence="4" type="ORF">HH214_15560</name>
</gene>
<dbReference type="GO" id="GO:0016301">
    <property type="term" value="F:kinase activity"/>
    <property type="evidence" value="ECO:0007669"/>
    <property type="project" value="InterPro"/>
</dbReference>
<protein>
    <recommendedName>
        <fullName evidence="3">Zeta toxin domain-containing protein</fullName>
    </recommendedName>
</protein>
<dbReference type="RefSeq" id="WP_169609141.1">
    <property type="nucleotide sequence ID" value="NZ_CP051682.1"/>
</dbReference>
<dbReference type="Gene3D" id="3.40.50.300">
    <property type="entry name" value="P-loop containing nucleotide triphosphate hydrolases"/>
    <property type="match status" value="1"/>
</dbReference>
<accession>A0A7L5E9Y5</accession>
<dbReference type="InterPro" id="IPR027417">
    <property type="entry name" value="P-loop_NTPase"/>
</dbReference>
<dbReference type="GO" id="GO:0005524">
    <property type="term" value="F:ATP binding"/>
    <property type="evidence" value="ECO:0007669"/>
    <property type="project" value="UniProtKB-KW"/>
</dbReference>
<evidence type="ECO:0000256" key="1">
    <source>
        <dbReference type="ARBA" id="ARBA00022741"/>
    </source>
</evidence>
<dbReference type="EMBL" id="CP051682">
    <property type="protein sequence ID" value="QJD97186.1"/>
    <property type="molecule type" value="Genomic_DNA"/>
</dbReference>
<evidence type="ECO:0000313" key="4">
    <source>
        <dbReference type="EMBL" id="QJD97186.1"/>
    </source>
</evidence>
<dbReference type="PANTHER" id="PTHR39206:SF1">
    <property type="entry name" value="SLL8004 PROTEIN"/>
    <property type="match status" value="1"/>
</dbReference>
<name>A0A7L5E9Y5_9SPHI</name>
<dbReference type="KEGG" id="mrob:HH214_15560"/>
<keyword evidence="2" id="KW-0067">ATP-binding</keyword>
<evidence type="ECO:0000256" key="2">
    <source>
        <dbReference type="ARBA" id="ARBA00022840"/>
    </source>
</evidence>
<dbReference type="SUPFAM" id="SSF52540">
    <property type="entry name" value="P-loop containing nucleoside triphosphate hydrolases"/>
    <property type="match status" value="1"/>
</dbReference>
<organism evidence="4 5">
    <name type="scientific">Mucilaginibacter robiniae</name>
    <dbReference type="NCBI Taxonomy" id="2728022"/>
    <lineage>
        <taxon>Bacteria</taxon>
        <taxon>Pseudomonadati</taxon>
        <taxon>Bacteroidota</taxon>
        <taxon>Sphingobacteriia</taxon>
        <taxon>Sphingobacteriales</taxon>
        <taxon>Sphingobacteriaceae</taxon>
        <taxon>Mucilaginibacter</taxon>
    </lineage>
</organism>
<dbReference type="PANTHER" id="PTHR39206">
    <property type="entry name" value="SLL8004 PROTEIN"/>
    <property type="match status" value="1"/>
</dbReference>
<sequence>MLQYTVIAGPNGAGKSTLSARMSRRDAIIFDPDKEKAIIEKSYPDISAEAIESAVTRKYDQCELRALVSKKSFTVETNLRNEFLAERAGRFRESGYDTRLVFMMLPDVESSMDRVNLRVRQKGHFVDHESIRYKFEASQENLLKVASRFDQVMLVCAASAFGIIAAPERLLVTKGAEVMDINPAAPAWAHALMQEVIDIIGGQNPGKDQSFKIRR</sequence>